<dbReference type="EMBL" id="BMMS01000027">
    <property type="protein sequence ID" value="GGO95940.1"/>
    <property type="molecule type" value="Genomic_DNA"/>
</dbReference>
<reference evidence="3" key="2">
    <citation type="submission" date="2020-09" db="EMBL/GenBank/DDBJ databases">
        <authorList>
            <person name="Sun Q."/>
            <person name="Zhou Y."/>
        </authorList>
    </citation>
    <scope>NUCLEOTIDE SEQUENCE</scope>
    <source>
        <strain evidence="3">CGMCC 4.7201</strain>
    </source>
</reference>
<feature type="transmembrane region" description="Helical" evidence="1">
    <location>
        <begin position="225"/>
        <end position="248"/>
    </location>
</feature>
<feature type="domain" description="DUF1206" evidence="2">
    <location>
        <begin position="89"/>
        <end position="155"/>
    </location>
</feature>
<feature type="domain" description="DUF1206" evidence="2">
    <location>
        <begin position="6"/>
        <end position="72"/>
    </location>
</feature>
<feature type="transmembrane region" description="Helical" evidence="1">
    <location>
        <begin position="86"/>
        <end position="107"/>
    </location>
</feature>
<dbReference type="Proteomes" id="UP000641932">
    <property type="component" value="Unassembled WGS sequence"/>
</dbReference>
<evidence type="ECO:0000259" key="2">
    <source>
        <dbReference type="Pfam" id="PF06724"/>
    </source>
</evidence>
<protein>
    <submittedName>
        <fullName evidence="3">Membrane protein</fullName>
    </submittedName>
</protein>
<proteinExistence type="predicted"/>
<keyword evidence="1" id="KW-0812">Transmembrane</keyword>
<gene>
    <name evidence="3" type="ORF">GCM10012280_54300</name>
</gene>
<evidence type="ECO:0000256" key="1">
    <source>
        <dbReference type="SAM" id="Phobius"/>
    </source>
</evidence>
<dbReference type="AlphaFoldDB" id="A0A918DZN4"/>
<feature type="transmembrane region" description="Helical" evidence="1">
    <location>
        <begin position="134"/>
        <end position="155"/>
    </location>
</feature>
<evidence type="ECO:0000313" key="3">
    <source>
        <dbReference type="EMBL" id="GGO95940.1"/>
    </source>
</evidence>
<dbReference type="Pfam" id="PF06724">
    <property type="entry name" value="DUF1206"/>
    <property type="match status" value="3"/>
</dbReference>
<reference evidence="3" key="1">
    <citation type="journal article" date="2014" name="Int. J. Syst. Evol. Microbiol.">
        <title>Complete genome sequence of Corynebacterium casei LMG S-19264T (=DSM 44701T), isolated from a smear-ripened cheese.</title>
        <authorList>
            <consortium name="US DOE Joint Genome Institute (JGI-PGF)"/>
            <person name="Walter F."/>
            <person name="Albersmeier A."/>
            <person name="Kalinowski J."/>
            <person name="Ruckert C."/>
        </authorList>
    </citation>
    <scope>NUCLEOTIDE SEQUENCE</scope>
    <source>
        <strain evidence="3">CGMCC 4.7201</strain>
    </source>
</reference>
<organism evidence="3 4">
    <name type="scientific">Wenjunlia tyrosinilytica</name>
    <dbReference type="NCBI Taxonomy" id="1544741"/>
    <lineage>
        <taxon>Bacteria</taxon>
        <taxon>Bacillati</taxon>
        <taxon>Actinomycetota</taxon>
        <taxon>Actinomycetes</taxon>
        <taxon>Kitasatosporales</taxon>
        <taxon>Streptomycetaceae</taxon>
        <taxon>Wenjunlia</taxon>
    </lineage>
</organism>
<dbReference type="InterPro" id="IPR009597">
    <property type="entry name" value="DUF1206"/>
</dbReference>
<accession>A0A918DZN4</accession>
<name>A0A918DZN4_9ACTN</name>
<comment type="caution">
    <text evidence="3">The sequence shown here is derived from an EMBL/GenBank/DDBJ whole genome shotgun (WGS) entry which is preliminary data.</text>
</comment>
<sequence>MAARWGLAARGVIYLLVGVLALRIAFGDNGEQADRGGALHALAKQPFGSALVWAVGVGLAGMALWRLSEAVFGAAGPDGRKTSKRLASAGRFVFYTVVAYSVLSFAAGEKGSGSSDKQSQDVTSRVMDLPAGRWLVGIGGIVIACAGVWIAFRAIQRKYHKHLKLSEMSPRIRKAVDVLGVGGGVARGAVFAVAGGFAVAAAVRYDPDKAKGIDDTLRTFSRTAAGPWLLVAVAVGLALFGLFSFAMARWRRV</sequence>
<feature type="transmembrane region" description="Helical" evidence="1">
    <location>
        <begin position="7"/>
        <end position="26"/>
    </location>
</feature>
<feature type="transmembrane region" description="Helical" evidence="1">
    <location>
        <begin position="176"/>
        <end position="205"/>
    </location>
</feature>
<keyword evidence="1" id="KW-1133">Transmembrane helix</keyword>
<keyword evidence="1" id="KW-0472">Membrane</keyword>
<feature type="transmembrane region" description="Helical" evidence="1">
    <location>
        <begin position="46"/>
        <end position="65"/>
    </location>
</feature>
<evidence type="ECO:0000313" key="4">
    <source>
        <dbReference type="Proteomes" id="UP000641932"/>
    </source>
</evidence>
<keyword evidence="4" id="KW-1185">Reference proteome</keyword>
<feature type="domain" description="DUF1206" evidence="2">
    <location>
        <begin position="183"/>
        <end position="251"/>
    </location>
</feature>